<feature type="domain" description="ABC transmembrane type-1" evidence="8">
    <location>
        <begin position="56"/>
        <end position="240"/>
    </location>
</feature>
<feature type="transmembrane region" description="Helical" evidence="7">
    <location>
        <begin position="174"/>
        <end position="197"/>
    </location>
</feature>
<keyword evidence="6 7" id="KW-0472">Membrane</keyword>
<dbReference type="GO" id="GO:0055085">
    <property type="term" value="P:transmembrane transport"/>
    <property type="evidence" value="ECO:0007669"/>
    <property type="project" value="InterPro"/>
</dbReference>
<keyword evidence="2 7" id="KW-0813">Transport</keyword>
<feature type="transmembrane region" description="Helical" evidence="7">
    <location>
        <begin position="122"/>
        <end position="141"/>
    </location>
</feature>
<accession>A0A9X7P756</accession>
<evidence type="ECO:0000256" key="6">
    <source>
        <dbReference type="ARBA" id="ARBA00023136"/>
    </source>
</evidence>
<reference evidence="9 10" key="1">
    <citation type="submission" date="2018-03" db="EMBL/GenBank/DDBJ databases">
        <title>Genome sequence of Moorella stamsii DSM 26217.</title>
        <authorList>
            <person name="Poehlein A."/>
            <person name="Daniel R."/>
        </authorList>
    </citation>
    <scope>NUCLEOTIDE SEQUENCE [LARGE SCALE GENOMIC DNA]</scope>
    <source>
        <strain evidence="10">DSM 26217</strain>
    </source>
</reference>
<dbReference type="InterPro" id="IPR035906">
    <property type="entry name" value="MetI-like_sf"/>
</dbReference>
<evidence type="ECO:0000259" key="8">
    <source>
        <dbReference type="PROSITE" id="PS50928"/>
    </source>
</evidence>
<dbReference type="RefSeq" id="WP_054937356.1">
    <property type="nucleotide sequence ID" value="NZ_PVXL01000023.1"/>
</dbReference>
<protein>
    <submittedName>
        <fullName evidence="9">Aliphatic sulfonates transport permease protein SsuC</fullName>
    </submittedName>
</protein>
<evidence type="ECO:0000256" key="5">
    <source>
        <dbReference type="ARBA" id="ARBA00022989"/>
    </source>
</evidence>
<gene>
    <name evidence="9" type="primary">ssuC_3</name>
    <name evidence="9" type="ORF">MOST_07180</name>
</gene>
<evidence type="ECO:0000256" key="3">
    <source>
        <dbReference type="ARBA" id="ARBA00022475"/>
    </source>
</evidence>
<dbReference type="PROSITE" id="PS50928">
    <property type="entry name" value="ABC_TM1"/>
    <property type="match status" value="1"/>
</dbReference>
<feature type="transmembrane region" description="Helical" evidence="7">
    <location>
        <begin position="94"/>
        <end position="116"/>
    </location>
</feature>
<sequence length="255" mass="28130">MLLRLKSSLSTLFIILLVSAWELIFHLTHSQGLAVPAPSEIIRALFGNFSVFISNLPPTIIEAVGGFILGNLIGILVAVIFVRYRNIEETLFPLVVLLHSIPALAIIPILIIWFGNGYASKVALTTLVSFFPTLVNMVKGLKSVNRQTLEMMTVLGAKESTVFWKVRLPSSLPYLFAGFKIAAPASVLGAVVAEWLGARRGIGFLMLWEMFNYEPPMLWAAMLISALLTMSSFFILSVLEKLVIPWHESVTQGGR</sequence>
<dbReference type="SUPFAM" id="SSF161098">
    <property type="entry name" value="MetI-like"/>
    <property type="match status" value="1"/>
</dbReference>
<proteinExistence type="inferred from homology"/>
<keyword evidence="10" id="KW-1185">Reference proteome</keyword>
<dbReference type="CDD" id="cd06261">
    <property type="entry name" value="TM_PBP2"/>
    <property type="match status" value="1"/>
</dbReference>
<keyword evidence="4 7" id="KW-0812">Transmembrane</keyword>
<dbReference type="Pfam" id="PF00528">
    <property type="entry name" value="BPD_transp_1"/>
    <property type="match status" value="1"/>
</dbReference>
<dbReference type="AlphaFoldDB" id="A0A9X7P756"/>
<dbReference type="Proteomes" id="UP000239430">
    <property type="component" value="Unassembled WGS sequence"/>
</dbReference>
<evidence type="ECO:0000256" key="1">
    <source>
        <dbReference type="ARBA" id="ARBA00004651"/>
    </source>
</evidence>
<evidence type="ECO:0000256" key="2">
    <source>
        <dbReference type="ARBA" id="ARBA00022448"/>
    </source>
</evidence>
<feature type="transmembrane region" description="Helical" evidence="7">
    <location>
        <begin position="60"/>
        <end position="82"/>
    </location>
</feature>
<dbReference type="InterPro" id="IPR000515">
    <property type="entry name" value="MetI-like"/>
</dbReference>
<dbReference type="EMBL" id="PVXL01000023">
    <property type="protein sequence ID" value="PRR76097.1"/>
    <property type="molecule type" value="Genomic_DNA"/>
</dbReference>
<comment type="caution">
    <text evidence="9">The sequence shown here is derived from an EMBL/GenBank/DDBJ whole genome shotgun (WGS) entry which is preliminary data.</text>
</comment>
<evidence type="ECO:0000256" key="7">
    <source>
        <dbReference type="RuleBase" id="RU363032"/>
    </source>
</evidence>
<keyword evidence="3" id="KW-1003">Cell membrane</keyword>
<evidence type="ECO:0000313" key="10">
    <source>
        <dbReference type="Proteomes" id="UP000239430"/>
    </source>
</evidence>
<keyword evidence="5 7" id="KW-1133">Transmembrane helix</keyword>
<dbReference type="Gene3D" id="1.10.3720.10">
    <property type="entry name" value="MetI-like"/>
    <property type="match status" value="1"/>
</dbReference>
<evidence type="ECO:0000313" key="9">
    <source>
        <dbReference type="EMBL" id="PRR76097.1"/>
    </source>
</evidence>
<comment type="similarity">
    <text evidence="7">Belongs to the binding-protein-dependent transport system permease family.</text>
</comment>
<organism evidence="9 10">
    <name type="scientific">Neomoorella stamsii</name>
    <dbReference type="NCBI Taxonomy" id="1266720"/>
    <lineage>
        <taxon>Bacteria</taxon>
        <taxon>Bacillati</taxon>
        <taxon>Bacillota</taxon>
        <taxon>Clostridia</taxon>
        <taxon>Neomoorellales</taxon>
        <taxon>Neomoorellaceae</taxon>
        <taxon>Neomoorella</taxon>
    </lineage>
</organism>
<name>A0A9X7P756_9FIRM</name>
<comment type="subcellular location">
    <subcellularLocation>
        <location evidence="1 7">Cell membrane</location>
        <topology evidence="1 7">Multi-pass membrane protein</topology>
    </subcellularLocation>
</comment>
<dbReference type="PANTHER" id="PTHR30151:SF20">
    <property type="entry name" value="ABC TRANSPORTER PERMEASE PROTEIN HI_0355-RELATED"/>
    <property type="match status" value="1"/>
</dbReference>
<evidence type="ECO:0000256" key="4">
    <source>
        <dbReference type="ARBA" id="ARBA00022692"/>
    </source>
</evidence>
<feature type="transmembrane region" description="Helical" evidence="7">
    <location>
        <begin position="217"/>
        <end position="239"/>
    </location>
</feature>
<dbReference type="PANTHER" id="PTHR30151">
    <property type="entry name" value="ALKANE SULFONATE ABC TRANSPORTER-RELATED, MEMBRANE SUBUNIT"/>
    <property type="match status" value="1"/>
</dbReference>
<dbReference type="GO" id="GO:0005886">
    <property type="term" value="C:plasma membrane"/>
    <property type="evidence" value="ECO:0007669"/>
    <property type="project" value="UniProtKB-SubCell"/>
</dbReference>